<keyword evidence="7 12" id="KW-0411">Iron-sulfur</keyword>
<evidence type="ECO:0000259" key="13">
    <source>
        <dbReference type="PROSITE" id="PS51918"/>
    </source>
</evidence>
<dbReference type="CDD" id="cd01335">
    <property type="entry name" value="Radical_SAM"/>
    <property type="match status" value="1"/>
</dbReference>
<dbReference type="Proteomes" id="UP001589836">
    <property type="component" value="Unassembled WGS sequence"/>
</dbReference>
<comment type="function">
    <text evidence="12">Catalyzes the cyclization of GTP to (8S)-3',8-cyclo-7,8-dihydroguanosine 5'-triphosphate.</text>
</comment>
<dbReference type="NCBIfam" id="TIGR02666">
    <property type="entry name" value="moaA"/>
    <property type="match status" value="1"/>
</dbReference>
<feature type="binding site" evidence="12">
    <location>
        <position position="106"/>
    </location>
    <ligand>
        <name>GTP</name>
        <dbReference type="ChEBI" id="CHEBI:37565"/>
    </ligand>
</feature>
<feature type="binding site" evidence="12">
    <location>
        <position position="282"/>
    </location>
    <ligand>
        <name>[4Fe-4S] cluster</name>
        <dbReference type="ChEBI" id="CHEBI:49883"/>
        <label>2</label>
        <note>4Fe-4S-substrate</note>
    </ligand>
</feature>
<dbReference type="SFLD" id="SFLDG01386">
    <property type="entry name" value="main_SPASM_domain-containing"/>
    <property type="match status" value="1"/>
</dbReference>
<dbReference type="PANTHER" id="PTHR22960:SF0">
    <property type="entry name" value="MOLYBDENUM COFACTOR BIOSYNTHESIS PROTEIN 1"/>
    <property type="match status" value="1"/>
</dbReference>
<feature type="binding site" evidence="12">
    <location>
        <begin position="270"/>
        <end position="272"/>
    </location>
    <ligand>
        <name>GTP</name>
        <dbReference type="ChEBI" id="CHEBI:37565"/>
    </ligand>
</feature>
<dbReference type="InterPro" id="IPR013785">
    <property type="entry name" value="Aldolase_TIM"/>
</dbReference>
<comment type="cofactor">
    <cofactor evidence="12">
        <name>[4Fe-4S] cluster</name>
        <dbReference type="ChEBI" id="CHEBI:49883"/>
    </cofactor>
    <text evidence="12">Binds 2 [4Fe-4S] clusters. Binds 1 [4Fe-4S] cluster coordinated with 3 cysteines and an exchangeable S-adenosyl-L-methionine and 1 [4Fe-4S] cluster coordinated with 3 cysteines and the GTP-derived substrate.</text>
</comment>
<dbReference type="SUPFAM" id="SSF102114">
    <property type="entry name" value="Radical SAM enzymes"/>
    <property type="match status" value="1"/>
</dbReference>
<keyword evidence="15" id="KW-1185">Reference proteome</keyword>
<dbReference type="SFLD" id="SFLDG01383">
    <property type="entry name" value="cyclic_pyranopterin_phosphate"/>
    <property type="match status" value="1"/>
</dbReference>
<name>A0ABV6LIH2_9BACI</name>
<gene>
    <name evidence="12 14" type="primary">moaA</name>
    <name evidence="14" type="ORF">ACFFGV_01125</name>
</gene>
<evidence type="ECO:0000256" key="2">
    <source>
        <dbReference type="ARBA" id="ARBA00022485"/>
    </source>
</evidence>
<evidence type="ECO:0000256" key="10">
    <source>
        <dbReference type="ARBA" id="ARBA00023239"/>
    </source>
</evidence>
<keyword evidence="9 12" id="KW-0501">Molybdenum cofactor biosynthesis</keyword>
<comment type="caution">
    <text evidence="14">The sequence shown here is derived from an EMBL/GenBank/DDBJ whole genome shotgun (WGS) entry which is preliminary data.</text>
</comment>
<dbReference type="EMBL" id="JBHLTP010000002">
    <property type="protein sequence ID" value="MFC0522191.1"/>
    <property type="molecule type" value="Genomic_DNA"/>
</dbReference>
<dbReference type="PROSITE" id="PS01305">
    <property type="entry name" value="MOAA_NIFB_PQQE"/>
    <property type="match status" value="1"/>
</dbReference>
<feature type="binding site" evidence="12">
    <location>
        <position position="21"/>
    </location>
    <ligand>
        <name>GTP</name>
        <dbReference type="ChEBI" id="CHEBI:37565"/>
    </ligand>
</feature>
<evidence type="ECO:0000256" key="11">
    <source>
        <dbReference type="ARBA" id="ARBA00048697"/>
    </source>
</evidence>
<dbReference type="SFLD" id="SFLDS00029">
    <property type="entry name" value="Radical_SAM"/>
    <property type="match status" value="1"/>
</dbReference>
<evidence type="ECO:0000256" key="8">
    <source>
        <dbReference type="ARBA" id="ARBA00023134"/>
    </source>
</evidence>
<feature type="binding site" evidence="12">
    <location>
        <position position="35"/>
    </location>
    <ligand>
        <name>[4Fe-4S] cluster</name>
        <dbReference type="ChEBI" id="CHEBI:49883"/>
        <label>1</label>
        <note>4Fe-4S-S-AdoMet</note>
    </ligand>
</feature>
<evidence type="ECO:0000256" key="12">
    <source>
        <dbReference type="HAMAP-Rule" id="MF_01225"/>
    </source>
</evidence>
<dbReference type="InterPro" id="IPR040064">
    <property type="entry name" value="MoaA-like"/>
</dbReference>
<evidence type="ECO:0000313" key="15">
    <source>
        <dbReference type="Proteomes" id="UP001589836"/>
    </source>
</evidence>
<evidence type="ECO:0000256" key="9">
    <source>
        <dbReference type="ARBA" id="ARBA00023150"/>
    </source>
</evidence>
<evidence type="ECO:0000256" key="5">
    <source>
        <dbReference type="ARBA" id="ARBA00022741"/>
    </source>
</evidence>
<dbReference type="RefSeq" id="WP_377344715.1">
    <property type="nucleotide sequence ID" value="NZ_JBHLTP010000002.1"/>
</dbReference>
<protein>
    <recommendedName>
        <fullName evidence="1 12">GTP 3',8-cyclase</fullName>
        <ecNumber evidence="1 12">4.1.99.22</ecNumber>
    </recommendedName>
    <alternativeName>
        <fullName evidence="12">Molybdenum cofactor biosynthesis protein A</fullName>
    </alternativeName>
</protein>
<evidence type="ECO:0000256" key="1">
    <source>
        <dbReference type="ARBA" id="ARBA00012167"/>
    </source>
</evidence>
<keyword evidence="2 12" id="KW-0004">4Fe-4S</keyword>
<dbReference type="GO" id="GO:0061798">
    <property type="term" value="F:GTP 3',8'-cyclase activity"/>
    <property type="evidence" value="ECO:0007669"/>
    <property type="project" value="UniProtKB-EC"/>
</dbReference>
<dbReference type="InterPro" id="IPR006638">
    <property type="entry name" value="Elp3/MiaA/NifB-like_rSAM"/>
</dbReference>
<dbReference type="SMART" id="SM00729">
    <property type="entry name" value="Elp3"/>
    <property type="match status" value="1"/>
</dbReference>
<evidence type="ECO:0000256" key="7">
    <source>
        <dbReference type="ARBA" id="ARBA00023014"/>
    </source>
</evidence>
<comment type="catalytic activity">
    <reaction evidence="11 12">
        <text>GTP + AH2 + S-adenosyl-L-methionine = (8S)-3',8-cyclo-7,8-dihydroguanosine 5'-triphosphate + 5'-deoxyadenosine + L-methionine + A + H(+)</text>
        <dbReference type="Rhea" id="RHEA:49576"/>
        <dbReference type="ChEBI" id="CHEBI:13193"/>
        <dbReference type="ChEBI" id="CHEBI:15378"/>
        <dbReference type="ChEBI" id="CHEBI:17319"/>
        <dbReference type="ChEBI" id="CHEBI:17499"/>
        <dbReference type="ChEBI" id="CHEBI:37565"/>
        <dbReference type="ChEBI" id="CHEBI:57844"/>
        <dbReference type="ChEBI" id="CHEBI:59789"/>
        <dbReference type="ChEBI" id="CHEBI:131766"/>
        <dbReference type="EC" id="4.1.99.22"/>
    </reaction>
</comment>
<keyword evidence="5 12" id="KW-0547">Nucleotide-binding</keyword>
<dbReference type="Gene3D" id="3.20.20.70">
    <property type="entry name" value="Aldolase class I"/>
    <property type="match status" value="1"/>
</dbReference>
<dbReference type="InterPro" id="IPR013483">
    <property type="entry name" value="MoaA"/>
</dbReference>
<dbReference type="InterPro" id="IPR058240">
    <property type="entry name" value="rSAM_sf"/>
</dbReference>
<feature type="binding site" evidence="12">
    <location>
        <position position="265"/>
    </location>
    <ligand>
        <name>[4Fe-4S] cluster</name>
        <dbReference type="ChEBI" id="CHEBI:49883"/>
        <label>2</label>
        <note>4Fe-4S-substrate</note>
    </ligand>
</feature>
<dbReference type="SFLD" id="SFLDG01067">
    <property type="entry name" value="SPASM/twitch_domain_containing"/>
    <property type="match status" value="1"/>
</dbReference>
<keyword evidence="8 12" id="KW-0342">GTP-binding</keyword>
<feature type="binding site" evidence="12">
    <location>
        <position position="75"/>
    </location>
    <ligand>
        <name>GTP</name>
        <dbReference type="ChEBI" id="CHEBI:37565"/>
    </ligand>
</feature>
<sequence>MEEEKKTAIYDQLGRPLRDLRISVIDKCNFRCTYCMPKEIFGKDYPFLTREELLSFNEIYTVAKVFASLGVEKVRLTGGEPLLRNHLESLIASLFSINGINDIALTTNGVLLPKYARALKEAGLDRINLSLDAIEDEVFQSINDRGVTVSPVLKGIEAATEAGLQIKVNMVVKRGMNEDQIIPMAQYFKHKGHVLRFIEFMDVGNVNGWNSSAVVPKSEIVDILNEHVPLEPIEPNYYGEVASRFRYMDGEGEIGIISSVTDHFCDSCTRARLSADGSLYHCLFASQGYDLKSMLRMGMGEEELRMEITRRWNLREDQYSADRSTGKALNHSKVEMSYIGG</sequence>
<dbReference type="Pfam" id="PF06463">
    <property type="entry name" value="Mob_synth_C"/>
    <property type="match status" value="1"/>
</dbReference>
<feature type="binding site" evidence="12">
    <location>
        <position position="32"/>
    </location>
    <ligand>
        <name>[4Fe-4S] cluster</name>
        <dbReference type="ChEBI" id="CHEBI:49883"/>
        <label>1</label>
        <note>4Fe-4S-S-AdoMet</note>
    </ligand>
</feature>
<reference evidence="14 15" key="1">
    <citation type="submission" date="2024-09" db="EMBL/GenBank/DDBJ databases">
        <authorList>
            <person name="Sun Q."/>
            <person name="Mori K."/>
        </authorList>
    </citation>
    <scope>NUCLEOTIDE SEQUENCE [LARGE SCALE GENOMIC DNA]</scope>
    <source>
        <strain evidence="14 15">NCAIM B.02529</strain>
    </source>
</reference>
<comment type="similarity">
    <text evidence="12">Belongs to the radical SAM superfamily. MoaA family.</text>
</comment>
<dbReference type="PANTHER" id="PTHR22960">
    <property type="entry name" value="MOLYBDOPTERIN COFACTOR SYNTHESIS PROTEIN A"/>
    <property type="match status" value="1"/>
</dbReference>
<organism evidence="14 15">
    <name type="scientific">Pontibacillus salicampi</name>
    <dbReference type="NCBI Taxonomy" id="1449801"/>
    <lineage>
        <taxon>Bacteria</taxon>
        <taxon>Bacillati</taxon>
        <taxon>Bacillota</taxon>
        <taxon>Bacilli</taxon>
        <taxon>Bacillales</taxon>
        <taxon>Bacillaceae</taxon>
        <taxon>Pontibacillus</taxon>
    </lineage>
</organism>
<dbReference type="InterPro" id="IPR000385">
    <property type="entry name" value="MoaA_NifB_PqqE_Fe-S-bd_CS"/>
</dbReference>
<dbReference type="Pfam" id="PF04055">
    <property type="entry name" value="Radical_SAM"/>
    <property type="match status" value="1"/>
</dbReference>
<evidence type="ECO:0000256" key="3">
    <source>
        <dbReference type="ARBA" id="ARBA00022691"/>
    </source>
</evidence>
<evidence type="ECO:0000256" key="6">
    <source>
        <dbReference type="ARBA" id="ARBA00023004"/>
    </source>
</evidence>
<feature type="binding site" evidence="12">
    <location>
        <position position="34"/>
    </location>
    <ligand>
        <name>S-adenosyl-L-methionine</name>
        <dbReference type="ChEBI" id="CHEBI:59789"/>
    </ligand>
</feature>
<comment type="pathway">
    <text evidence="12">Cofactor biosynthesis; molybdopterin biosynthesis.</text>
</comment>
<feature type="binding site" evidence="12">
    <location>
        <position position="79"/>
    </location>
    <ligand>
        <name>S-adenosyl-L-methionine</name>
        <dbReference type="ChEBI" id="CHEBI:59789"/>
    </ligand>
</feature>
<dbReference type="InterPro" id="IPR010505">
    <property type="entry name" value="MoaA_twitch"/>
</dbReference>
<accession>A0ABV6LIH2</accession>
<dbReference type="PROSITE" id="PS51918">
    <property type="entry name" value="RADICAL_SAM"/>
    <property type="match status" value="1"/>
</dbReference>
<keyword evidence="10 12" id="KW-0456">Lyase</keyword>
<feature type="binding site" evidence="12">
    <location>
        <position position="268"/>
    </location>
    <ligand>
        <name>[4Fe-4S] cluster</name>
        <dbReference type="ChEBI" id="CHEBI:49883"/>
        <label>2</label>
        <note>4Fe-4S-substrate</note>
    </ligand>
</feature>
<dbReference type="InterPro" id="IPR007197">
    <property type="entry name" value="rSAM"/>
</dbReference>
<feature type="binding site" evidence="12">
    <location>
        <position position="130"/>
    </location>
    <ligand>
        <name>S-adenosyl-L-methionine</name>
        <dbReference type="ChEBI" id="CHEBI:59789"/>
    </ligand>
</feature>
<dbReference type="CDD" id="cd21117">
    <property type="entry name" value="Twitch_MoaA"/>
    <property type="match status" value="1"/>
</dbReference>
<dbReference type="EC" id="4.1.99.22" evidence="1 12"/>
<comment type="subunit">
    <text evidence="12">Monomer and homodimer.</text>
</comment>
<evidence type="ECO:0000256" key="4">
    <source>
        <dbReference type="ARBA" id="ARBA00022723"/>
    </source>
</evidence>
<feature type="domain" description="Radical SAM core" evidence="13">
    <location>
        <begin position="12"/>
        <end position="251"/>
    </location>
</feature>
<feature type="binding site" evidence="12">
    <location>
        <position position="167"/>
    </location>
    <ligand>
        <name>GTP</name>
        <dbReference type="ChEBI" id="CHEBI:37565"/>
    </ligand>
</feature>
<keyword evidence="3 12" id="KW-0949">S-adenosyl-L-methionine</keyword>
<proteinExistence type="inferred from homology"/>
<keyword evidence="6 12" id="KW-0408">Iron</keyword>
<dbReference type="HAMAP" id="MF_01225_B">
    <property type="entry name" value="MoaA_B"/>
    <property type="match status" value="1"/>
</dbReference>
<feature type="binding site" evidence="12">
    <location>
        <position position="201"/>
    </location>
    <ligand>
        <name>S-adenosyl-L-methionine</name>
        <dbReference type="ChEBI" id="CHEBI:59789"/>
    </ligand>
</feature>
<dbReference type="InterPro" id="IPR050105">
    <property type="entry name" value="MoCo_biosynth_MoaA/MoaC"/>
</dbReference>
<feature type="binding site" evidence="12">
    <location>
        <position position="28"/>
    </location>
    <ligand>
        <name>[4Fe-4S] cluster</name>
        <dbReference type="ChEBI" id="CHEBI:49883"/>
        <label>1</label>
        <note>4Fe-4S-S-AdoMet</note>
    </ligand>
</feature>
<evidence type="ECO:0000313" key="14">
    <source>
        <dbReference type="EMBL" id="MFC0522191.1"/>
    </source>
</evidence>
<keyword evidence="4 12" id="KW-0479">Metal-binding</keyword>